<evidence type="ECO:0000256" key="4">
    <source>
        <dbReference type="ARBA" id="ARBA00022692"/>
    </source>
</evidence>
<dbReference type="SUPFAM" id="SSF54523">
    <property type="entry name" value="Pili subunits"/>
    <property type="match status" value="1"/>
</dbReference>
<evidence type="ECO:0000313" key="11">
    <source>
        <dbReference type="Proteomes" id="UP000049855"/>
    </source>
</evidence>
<evidence type="ECO:0000256" key="7">
    <source>
        <dbReference type="ARBA" id="ARBA00023237"/>
    </source>
</evidence>
<dbReference type="AlphaFoldDB" id="A0A0U1L7G0"/>
<feature type="coiled-coil region" evidence="8">
    <location>
        <begin position="76"/>
        <end position="121"/>
    </location>
</feature>
<evidence type="ECO:0000256" key="2">
    <source>
        <dbReference type="ARBA" id="ARBA00004442"/>
    </source>
</evidence>
<protein>
    <submittedName>
        <fullName evidence="10">DNA-binding protein H-NS</fullName>
    </submittedName>
</protein>
<dbReference type="Pfam" id="PF03895">
    <property type="entry name" value="YadA_anchor"/>
    <property type="match status" value="1"/>
</dbReference>
<dbReference type="GO" id="GO:0009986">
    <property type="term" value="C:cell surface"/>
    <property type="evidence" value="ECO:0007669"/>
    <property type="project" value="UniProtKB-SubCell"/>
</dbReference>
<dbReference type="GO" id="GO:0009279">
    <property type="term" value="C:cell outer membrane"/>
    <property type="evidence" value="ECO:0007669"/>
    <property type="project" value="UniProtKB-SubCell"/>
</dbReference>
<evidence type="ECO:0000313" key="10">
    <source>
        <dbReference type="EMBL" id="CQR74794.1"/>
    </source>
</evidence>
<evidence type="ECO:0000256" key="1">
    <source>
        <dbReference type="ARBA" id="ARBA00004241"/>
    </source>
</evidence>
<dbReference type="Proteomes" id="UP000049855">
    <property type="component" value="Unassembled WGS sequence"/>
</dbReference>
<keyword evidence="3" id="KW-1134">Transmembrane beta strand</keyword>
<evidence type="ECO:0000259" key="9">
    <source>
        <dbReference type="Pfam" id="PF03895"/>
    </source>
</evidence>
<sequence>MPHDPKAPLQLLAGGGTYSGRWAAAVGVGFYAHEKFLLKFGMAFCASEKMGQLGLEWKWGRSGKKAAVAQDGSSTVTALQATARQLQDQIKQQQEKTKKQQDQQQDQIKQLQDQIKQLLNTQENPS</sequence>
<keyword evidence="11" id="KW-1185">Reference proteome</keyword>
<organism evidence="10 11">
    <name type="scientific">Sporomusa ovata</name>
    <dbReference type="NCBI Taxonomy" id="2378"/>
    <lineage>
        <taxon>Bacteria</taxon>
        <taxon>Bacillati</taxon>
        <taxon>Bacillota</taxon>
        <taxon>Negativicutes</taxon>
        <taxon>Selenomonadales</taxon>
        <taxon>Sporomusaceae</taxon>
        <taxon>Sporomusa</taxon>
    </lineage>
</organism>
<dbReference type="InterPro" id="IPR045584">
    <property type="entry name" value="Pilin-like"/>
</dbReference>
<evidence type="ECO:0000256" key="3">
    <source>
        <dbReference type="ARBA" id="ARBA00022452"/>
    </source>
</evidence>
<evidence type="ECO:0000256" key="5">
    <source>
        <dbReference type="ARBA" id="ARBA00022729"/>
    </source>
</evidence>
<proteinExistence type="predicted"/>
<evidence type="ECO:0000256" key="8">
    <source>
        <dbReference type="SAM" id="Coils"/>
    </source>
</evidence>
<keyword evidence="8" id="KW-0175">Coiled coil</keyword>
<keyword evidence="7" id="KW-0998">Cell outer membrane</keyword>
<dbReference type="GO" id="GO:0003677">
    <property type="term" value="F:DNA binding"/>
    <property type="evidence" value="ECO:0007669"/>
    <property type="project" value="UniProtKB-KW"/>
</dbReference>
<accession>A0A0U1L7G0</accession>
<reference evidence="11" key="1">
    <citation type="submission" date="2015-03" db="EMBL/GenBank/DDBJ databases">
        <authorList>
            <person name="Nijsse Bart"/>
        </authorList>
    </citation>
    <scope>NUCLEOTIDE SEQUENCE [LARGE SCALE GENOMIC DNA]</scope>
</reference>
<comment type="subcellular location">
    <subcellularLocation>
        <location evidence="2">Cell outer membrane</location>
    </subcellularLocation>
    <subcellularLocation>
        <location evidence="1">Cell surface</location>
    </subcellularLocation>
</comment>
<dbReference type="EMBL" id="CTRP01000015">
    <property type="protein sequence ID" value="CQR74794.1"/>
    <property type="molecule type" value="Genomic_DNA"/>
</dbReference>
<keyword evidence="10" id="KW-0238">DNA-binding</keyword>
<name>A0A0U1L7G0_9FIRM</name>
<keyword evidence="6" id="KW-0472">Membrane</keyword>
<evidence type="ECO:0000256" key="6">
    <source>
        <dbReference type="ARBA" id="ARBA00023136"/>
    </source>
</evidence>
<feature type="domain" description="Trimeric autotransporter adhesin YadA-like C-terminal membrane anchor" evidence="9">
    <location>
        <begin position="4"/>
        <end position="59"/>
    </location>
</feature>
<dbReference type="Gene3D" id="3.30.1300.30">
    <property type="entry name" value="GSPII I/J protein-like"/>
    <property type="match status" value="1"/>
</dbReference>
<dbReference type="InterPro" id="IPR005594">
    <property type="entry name" value="YadA_C"/>
</dbReference>
<keyword evidence="4" id="KW-0812">Transmembrane</keyword>
<keyword evidence="5" id="KW-0732">Signal</keyword>
<gene>
    <name evidence="10" type="ORF">SpAn4DRAFT_4151</name>
</gene>